<dbReference type="Proteomes" id="UP000789901">
    <property type="component" value="Unassembled WGS sequence"/>
</dbReference>
<evidence type="ECO:0000313" key="2">
    <source>
        <dbReference type="Proteomes" id="UP000789901"/>
    </source>
</evidence>
<protein>
    <submittedName>
        <fullName evidence="1">36442_t:CDS:1</fullName>
    </submittedName>
</protein>
<sequence>MSNNWYQKLVQQKPWARVSFQRDNKSWVVRKIDTTLEVLDLYSILTPIDLKTIKKNLILMQDIIHISRIKIYNFDNDSTFQNLQEDGSDYTAYKSLMHKSNSERKSFLCIMGFLNHNNVFFLQYTVTQYYPNLFNLYNQTIKAFQKEARLENTMKCLQQKITDLSNNDEKFDSEANSDKLIEVIEENINKAKLGSTILVDSKQYLQLVFSQPCINSVLAAVLVGGIIYHSLQSILLCIGITSQSCRKNYFLYQTPLFSYLVTNAKESTLFWLEKALDFMKQKNVNYLPVSFDCSWSHGRNARQASGELIFQEFIPGISHKPLIAFHTVEKARSMKNQDTEKINNFYEENFEKSSRQIEHCILIAVLNEVELYLDKYDFVFEIVVDGDLDTNRTLANMQIVSQIYADLKHISKNVRKSLFCWMKDNSELCVQDPILKHFLQVQINEFRHMLGKIFRLPVGQGLVTTYRTSINEAFNRVKLVYLDKKIDFWKSFSGRHALAIIYHNDSYAKVLKTIRFRYTSESFTIQDK</sequence>
<gene>
    <name evidence="1" type="ORF">GMARGA_LOCUS25652</name>
</gene>
<proteinExistence type="predicted"/>
<comment type="caution">
    <text evidence="1">The sequence shown here is derived from an EMBL/GenBank/DDBJ whole genome shotgun (WGS) entry which is preliminary data.</text>
</comment>
<dbReference type="EMBL" id="CAJVQB010028676">
    <property type="protein sequence ID" value="CAG8812835.1"/>
    <property type="molecule type" value="Genomic_DNA"/>
</dbReference>
<reference evidence="1 2" key="1">
    <citation type="submission" date="2021-06" db="EMBL/GenBank/DDBJ databases">
        <authorList>
            <person name="Kallberg Y."/>
            <person name="Tangrot J."/>
            <person name="Rosling A."/>
        </authorList>
    </citation>
    <scope>NUCLEOTIDE SEQUENCE [LARGE SCALE GENOMIC DNA]</scope>
    <source>
        <strain evidence="1 2">120-4 pot B 10/14</strain>
    </source>
</reference>
<evidence type="ECO:0000313" key="1">
    <source>
        <dbReference type="EMBL" id="CAG8812835.1"/>
    </source>
</evidence>
<organism evidence="1 2">
    <name type="scientific">Gigaspora margarita</name>
    <dbReference type="NCBI Taxonomy" id="4874"/>
    <lineage>
        <taxon>Eukaryota</taxon>
        <taxon>Fungi</taxon>
        <taxon>Fungi incertae sedis</taxon>
        <taxon>Mucoromycota</taxon>
        <taxon>Glomeromycotina</taxon>
        <taxon>Glomeromycetes</taxon>
        <taxon>Diversisporales</taxon>
        <taxon>Gigasporaceae</taxon>
        <taxon>Gigaspora</taxon>
    </lineage>
</organism>
<name>A0ABN7W2S0_GIGMA</name>
<accession>A0ABN7W2S0</accession>
<keyword evidence="2" id="KW-1185">Reference proteome</keyword>
<feature type="non-terminal residue" evidence="1">
    <location>
        <position position="528"/>
    </location>
</feature>